<dbReference type="InterPro" id="IPR051944">
    <property type="entry name" value="BEACH_domain_protein"/>
</dbReference>
<evidence type="ECO:0000313" key="3">
    <source>
        <dbReference type="EMBL" id="KAA0718058.1"/>
    </source>
</evidence>
<organism evidence="3 4">
    <name type="scientific">Triplophysa tibetana</name>
    <dbReference type="NCBI Taxonomy" id="1572043"/>
    <lineage>
        <taxon>Eukaryota</taxon>
        <taxon>Metazoa</taxon>
        <taxon>Chordata</taxon>
        <taxon>Craniata</taxon>
        <taxon>Vertebrata</taxon>
        <taxon>Euteleostomi</taxon>
        <taxon>Actinopterygii</taxon>
        <taxon>Neopterygii</taxon>
        <taxon>Teleostei</taxon>
        <taxon>Ostariophysi</taxon>
        <taxon>Cypriniformes</taxon>
        <taxon>Nemacheilidae</taxon>
        <taxon>Triplophysa</taxon>
    </lineage>
</organism>
<keyword evidence="4" id="KW-1185">Reference proteome</keyword>
<protein>
    <submittedName>
        <fullName evidence="3">WD repeat-and FYVE domain-containing protein 4</fullName>
    </submittedName>
</protein>
<dbReference type="InterPro" id="IPR011993">
    <property type="entry name" value="PH-like_dom_sf"/>
</dbReference>
<dbReference type="PANTHER" id="PTHR46108:SF3">
    <property type="entry name" value="WD REPEAT- AND FYVE DOMAIN-CONTAINING PROTEIN 4"/>
    <property type="match status" value="1"/>
</dbReference>
<evidence type="ECO:0000256" key="1">
    <source>
        <dbReference type="ARBA" id="ARBA00022574"/>
    </source>
</evidence>
<feature type="domain" description="BEACH-type PH" evidence="2">
    <location>
        <begin position="16"/>
        <end position="140"/>
    </location>
</feature>
<reference evidence="3 4" key="1">
    <citation type="journal article" date="2019" name="Mol. Ecol. Resour.">
        <title>Chromosome-level genome assembly of Triplophysa tibetana, a fish adapted to the harsh high-altitude environment of the Tibetan Plateau.</title>
        <authorList>
            <person name="Yang X."/>
            <person name="Liu H."/>
            <person name="Ma Z."/>
            <person name="Zou Y."/>
            <person name="Zou M."/>
            <person name="Mao Y."/>
            <person name="Li X."/>
            <person name="Wang H."/>
            <person name="Chen T."/>
            <person name="Wang W."/>
            <person name="Yang R."/>
        </authorList>
    </citation>
    <scope>NUCLEOTIDE SEQUENCE [LARGE SCALE GENOMIC DNA]</scope>
    <source>
        <strain evidence="3">TTIB1903HZAU</strain>
        <tissue evidence="3">Muscle</tissue>
    </source>
</reference>
<dbReference type="Gene3D" id="2.30.29.30">
    <property type="entry name" value="Pleckstrin-homology domain (PH domain)/Phosphotyrosine-binding domain (PTB)"/>
    <property type="match status" value="1"/>
</dbReference>
<sequence length="174" mass="19514">MFRGRASPEPTAAVTQGRGQVKAKHCVVVVSGHVVSDGVLLFGKADLYICEAFTLTSTGDVCCRLHHKTNVRDSYICNMMTKEKRPSPSCKRWSYDDIKEANFMRYLLEDNALEIFLKNGASVFLVFFNNDHVNAYKRLCSVVSSLKAKGPETVFNVSIDRKTINPLNNIQPLH</sequence>
<accession>A0A5A9P7Y6</accession>
<proteinExistence type="predicted"/>
<dbReference type="GO" id="GO:0019882">
    <property type="term" value="P:antigen processing and presentation"/>
    <property type="evidence" value="ECO:0007669"/>
    <property type="project" value="TreeGrafter"/>
</dbReference>
<dbReference type="PROSITE" id="PS51783">
    <property type="entry name" value="PH_BEACH"/>
    <property type="match status" value="1"/>
</dbReference>
<evidence type="ECO:0000313" key="4">
    <source>
        <dbReference type="Proteomes" id="UP000324632"/>
    </source>
</evidence>
<comment type="caution">
    <text evidence="3">The sequence shown here is derived from an EMBL/GenBank/DDBJ whole genome shotgun (WGS) entry which is preliminary data.</text>
</comment>
<keyword evidence="1" id="KW-0853">WD repeat</keyword>
<evidence type="ECO:0000259" key="2">
    <source>
        <dbReference type="PROSITE" id="PS51783"/>
    </source>
</evidence>
<dbReference type="EMBL" id="SOYY01000008">
    <property type="protein sequence ID" value="KAA0718058.1"/>
    <property type="molecule type" value="Genomic_DNA"/>
</dbReference>
<dbReference type="Pfam" id="PF14844">
    <property type="entry name" value="PH_BEACH"/>
    <property type="match status" value="1"/>
</dbReference>
<dbReference type="InterPro" id="IPR023362">
    <property type="entry name" value="PH-BEACH_dom"/>
</dbReference>
<dbReference type="SUPFAM" id="SSF50729">
    <property type="entry name" value="PH domain-like"/>
    <property type="match status" value="1"/>
</dbReference>
<name>A0A5A9P7Y6_9TELE</name>
<dbReference type="Proteomes" id="UP000324632">
    <property type="component" value="Chromosome 8"/>
</dbReference>
<dbReference type="AlphaFoldDB" id="A0A5A9P7Y6"/>
<dbReference type="PANTHER" id="PTHR46108">
    <property type="entry name" value="BLUE CHEESE"/>
    <property type="match status" value="1"/>
</dbReference>
<gene>
    <name evidence="3" type="ORF">E1301_Tti001348</name>
</gene>